<dbReference type="GO" id="GO:0140359">
    <property type="term" value="F:ABC-type transporter activity"/>
    <property type="evidence" value="ECO:0007669"/>
    <property type="project" value="InterPro"/>
</dbReference>
<evidence type="ECO:0000259" key="14">
    <source>
        <dbReference type="PROSITE" id="PS50929"/>
    </source>
</evidence>
<dbReference type="GO" id="GO:0005886">
    <property type="term" value="C:plasma membrane"/>
    <property type="evidence" value="ECO:0007669"/>
    <property type="project" value="UniProtKB-SubCell"/>
</dbReference>
<dbReference type="InterPro" id="IPR027417">
    <property type="entry name" value="P-loop_NTPase"/>
</dbReference>
<keyword evidence="10" id="KW-0325">Glycoprotein</keyword>
<dbReference type="InterPro" id="IPR056227">
    <property type="entry name" value="TMD0_ABC"/>
</dbReference>
<dbReference type="FunFam" id="1.20.1560.10:FF:000066">
    <property type="entry name" value="ABC multidrug transporter (Eurofung)"/>
    <property type="match status" value="1"/>
</dbReference>
<comment type="subcellular location">
    <subcellularLocation>
        <location evidence="1">Cell membrane</location>
        <topology evidence="1">Multi-pass membrane protein</topology>
    </subcellularLocation>
</comment>
<dbReference type="FunFam" id="1.20.1560.10:FF:000055">
    <property type="entry name" value="ABC multidrug transporter (Eurofung)"/>
    <property type="match status" value="1"/>
</dbReference>
<evidence type="ECO:0000256" key="12">
    <source>
        <dbReference type="SAM" id="Phobius"/>
    </source>
</evidence>
<reference evidence="15 16" key="1">
    <citation type="journal article" date="2016" name="Genome Biol. Evol.">
        <title>Divergent and convergent evolution of fungal pathogenicity.</title>
        <authorList>
            <person name="Shang Y."/>
            <person name="Xiao G."/>
            <person name="Zheng P."/>
            <person name="Cen K."/>
            <person name="Zhan S."/>
            <person name="Wang C."/>
        </authorList>
    </citation>
    <scope>NUCLEOTIDE SEQUENCE [LARGE SCALE GENOMIC DNA]</scope>
    <source>
        <strain evidence="15 16">RCEF 4871</strain>
    </source>
</reference>
<dbReference type="InterPro" id="IPR036640">
    <property type="entry name" value="ABC1_TM_sf"/>
</dbReference>
<evidence type="ECO:0000256" key="5">
    <source>
        <dbReference type="ARBA" id="ARBA00022692"/>
    </source>
</evidence>
<dbReference type="FunFam" id="3.40.50.300:FF:002145">
    <property type="entry name" value="ABC transporter (MsbA subfamily)"/>
    <property type="match status" value="1"/>
</dbReference>
<evidence type="ECO:0000256" key="11">
    <source>
        <dbReference type="SAM" id="MobiDB-lite"/>
    </source>
</evidence>
<feature type="transmembrane region" description="Helical" evidence="12">
    <location>
        <begin position="39"/>
        <end position="60"/>
    </location>
</feature>
<organism evidence="15 16">
    <name type="scientific">Metarhizium rileyi (strain RCEF 4871)</name>
    <name type="common">Nomuraea rileyi</name>
    <dbReference type="NCBI Taxonomy" id="1649241"/>
    <lineage>
        <taxon>Eukaryota</taxon>
        <taxon>Fungi</taxon>
        <taxon>Dikarya</taxon>
        <taxon>Ascomycota</taxon>
        <taxon>Pezizomycotina</taxon>
        <taxon>Sordariomycetes</taxon>
        <taxon>Hypocreomycetidae</taxon>
        <taxon>Hypocreales</taxon>
        <taxon>Clavicipitaceae</taxon>
        <taxon>Metarhizium</taxon>
    </lineage>
</organism>
<feature type="compositionally biased region" description="Acidic residues" evidence="11">
    <location>
        <begin position="862"/>
        <end position="872"/>
    </location>
</feature>
<dbReference type="InterPro" id="IPR050173">
    <property type="entry name" value="ABC_transporter_C-like"/>
</dbReference>
<dbReference type="OMA" id="KHQLFRM"/>
<feature type="transmembrane region" description="Helical" evidence="12">
    <location>
        <begin position="911"/>
        <end position="932"/>
    </location>
</feature>
<feature type="transmembrane region" description="Helical" evidence="12">
    <location>
        <begin position="146"/>
        <end position="167"/>
    </location>
</feature>
<dbReference type="InterPro" id="IPR003593">
    <property type="entry name" value="AAA+_ATPase"/>
</dbReference>
<evidence type="ECO:0000256" key="9">
    <source>
        <dbReference type="ARBA" id="ARBA00023136"/>
    </source>
</evidence>
<dbReference type="InterPro" id="IPR044746">
    <property type="entry name" value="ABCC_6TM_D1"/>
</dbReference>
<feature type="transmembrane region" description="Helical" evidence="12">
    <location>
        <begin position="542"/>
        <end position="564"/>
    </location>
</feature>
<evidence type="ECO:0000256" key="8">
    <source>
        <dbReference type="ARBA" id="ARBA00022989"/>
    </source>
</evidence>
<keyword evidence="7" id="KW-0067">ATP-binding</keyword>
<dbReference type="SUPFAM" id="SSF90123">
    <property type="entry name" value="ABC transporter transmembrane region"/>
    <property type="match status" value="2"/>
</dbReference>
<evidence type="ECO:0000256" key="7">
    <source>
        <dbReference type="ARBA" id="ARBA00022840"/>
    </source>
</evidence>
<evidence type="ECO:0000259" key="13">
    <source>
        <dbReference type="PROSITE" id="PS50893"/>
    </source>
</evidence>
<dbReference type="GO" id="GO:0016887">
    <property type="term" value="F:ATP hydrolysis activity"/>
    <property type="evidence" value="ECO:0007669"/>
    <property type="project" value="InterPro"/>
</dbReference>
<dbReference type="OrthoDB" id="6500128at2759"/>
<feature type="transmembrane region" description="Helical" evidence="12">
    <location>
        <begin position="81"/>
        <end position="103"/>
    </location>
</feature>
<dbReference type="PROSITE" id="PS50893">
    <property type="entry name" value="ABC_TRANSPORTER_2"/>
    <property type="match status" value="2"/>
</dbReference>
<dbReference type="Gene3D" id="1.20.1560.10">
    <property type="entry name" value="ABC transporter type 1, transmembrane domain"/>
    <property type="match status" value="2"/>
</dbReference>
<keyword evidence="5 12" id="KW-0812">Transmembrane</keyword>
<dbReference type="GO" id="GO:0005524">
    <property type="term" value="F:ATP binding"/>
    <property type="evidence" value="ECO:0007669"/>
    <property type="project" value="UniProtKB-KW"/>
</dbReference>
<feature type="transmembrane region" description="Helical" evidence="12">
    <location>
        <begin position="509"/>
        <end position="530"/>
    </location>
</feature>
<dbReference type="InterPro" id="IPR044726">
    <property type="entry name" value="ABCC_6TM_D2"/>
</dbReference>
<feature type="transmembrane region" description="Helical" evidence="12">
    <location>
        <begin position="1052"/>
        <end position="1071"/>
    </location>
</feature>
<keyword evidence="6" id="KW-0547">Nucleotide-binding</keyword>
<comment type="similarity">
    <text evidence="2">Belongs to the ABC transporter superfamily. ABCC family. Conjugate transporter (TC 3.A.1.208) subfamily.</text>
</comment>
<dbReference type="SUPFAM" id="SSF52540">
    <property type="entry name" value="P-loop containing nucleoside triphosphate hydrolases"/>
    <property type="match status" value="2"/>
</dbReference>
<dbReference type="InterPro" id="IPR003439">
    <property type="entry name" value="ABC_transporter-like_ATP-bd"/>
</dbReference>
<dbReference type="PROSITE" id="PS00211">
    <property type="entry name" value="ABC_TRANSPORTER_1"/>
    <property type="match status" value="2"/>
</dbReference>
<dbReference type="Pfam" id="PF24357">
    <property type="entry name" value="TMD0_ABC"/>
    <property type="match status" value="1"/>
</dbReference>
<proteinExistence type="inferred from homology"/>
<evidence type="ECO:0000256" key="4">
    <source>
        <dbReference type="ARBA" id="ARBA00022475"/>
    </source>
</evidence>
<comment type="caution">
    <text evidence="15">The sequence shown here is derived from an EMBL/GenBank/DDBJ whole genome shotgun (WGS) entry which is preliminary data.</text>
</comment>
<dbReference type="EMBL" id="AZHC01000038">
    <property type="protein sequence ID" value="OAA35971.1"/>
    <property type="molecule type" value="Genomic_DNA"/>
</dbReference>
<feature type="transmembrane region" description="Helical" evidence="12">
    <location>
        <begin position="173"/>
        <end position="194"/>
    </location>
</feature>
<dbReference type="Gene3D" id="3.40.50.300">
    <property type="entry name" value="P-loop containing nucleotide triphosphate hydrolases"/>
    <property type="match status" value="2"/>
</dbReference>
<dbReference type="SMART" id="SM00382">
    <property type="entry name" value="AAA"/>
    <property type="match status" value="2"/>
</dbReference>
<keyword evidence="4" id="KW-1003">Cell membrane</keyword>
<evidence type="ECO:0000256" key="6">
    <source>
        <dbReference type="ARBA" id="ARBA00022741"/>
    </source>
</evidence>
<evidence type="ECO:0000313" key="16">
    <source>
        <dbReference type="Proteomes" id="UP000243498"/>
    </source>
</evidence>
<name>A0A166XMB6_METRR</name>
<dbReference type="STRING" id="1081105.A0A166XMB6"/>
<feature type="transmembrane region" description="Helical" evidence="12">
    <location>
        <begin position="324"/>
        <end position="345"/>
    </location>
</feature>
<feature type="domain" description="ABC transmembrane type-1" evidence="14">
    <location>
        <begin position="915"/>
        <end position="1193"/>
    </location>
</feature>
<feature type="domain" description="ABC transporter" evidence="13">
    <location>
        <begin position="626"/>
        <end position="852"/>
    </location>
</feature>
<protein>
    <submittedName>
        <fullName evidence="15">ABC transporter, transmembrane domain, type 1</fullName>
    </submittedName>
</protein>
<dbReference type="InterPro" id="IPR011527">
    <property type="entry name" value="ABC1_TM_dom"/>
</dbReference>
<keyword evidence="8 12" id="KW-1133">Transmembrane helix</keyword>
<evidence type="ECO:0000256" key="2">
    <source>
        <dbReference type="ARBA" id="ARBA00009726"/>
    </source>
</evidence>
<accession>A0A166XMB6</accession>
<dbReference type="CDD" id="cd18579">
    <property type="entry name" value="ABC_6TM_ABCC_D1"/>
    <property type="match status" value="1"/>
</dbReference>
<feature type="transmembrane region" description="Helical" evidence="12">
    <location>
        <begin position="115"/>
        <end position="134"/>
    </location>
</feature>
<dbReference type="PANTHER" id="PTHR24223:SF399">
    <property type="entry name" value="ABC TRANSPORTER ATNG"/>
    <property type="match status" value="1"/>
</dbReference>
<evidence type="ECO:0000313" key="15">
    <source>
        <dbReference type="EMBL" id="OAA35971.1"/>
    </source>
</evidence>
<dbReference type="Proteomes" id="UP000243498">
    <property type="component" value="Unassembled WGS sequence"/>
</dbReference>
<keyword evidence="16" id="KW-1185">Reference proteome</keyword>
<dbReference type="Pfam" id="PF00664">
    <property type="entry name" value="ABC_membrane"/>
    <property type="match status" value="2"/>
</dbReference>
<dbReference type="InterPro" id="IPR017871">
    <property type="entry name" value="ABC_transporter-like_CS"/>
</dbReference>
<dbReference type="PROSITE" id="PS50929">
    <property type="entry name" value="ABC_TM1F"/>
    <property type="match status" value="2"/>
</dbReference>
<dbReference type="CDD" id="cd18580">
    <property type="entry name" value="ABC_6TM_ABCC_D2"/>
    <property type="match status" value="1"/>
</dbReference>
<feature type="domain" description="ABC transmembrane type-1" evidence="14">
    <location>
        <begin position="292"/>
        <end position="569"/>
    </location>
</feature>
<feature type="transmembrane region" description="Helical" evidence="12">
    <location>
        <begin position="952"/>
        <end position="974"/>
    </location>
</feature>
<dbReference type="Pfam" id="PF00005">
    <property type="entry name" value="ABC_tran"/>
    <property type="match status" value="2"/>
</dbReference>
<evidence type="ECO:0000256" key="3">
    <source>
        <dbReference type="ARBA" id="ARBA00022448"/>
    </source>
</evidence>
<feature type="region of interest" description="Disordered" evidence="11">
    <location>
        <begin position="856"/>
        <end position="890"/>
    </location>
</feature>
<sequence length="1477" mass="161341">MYPQHQNQQQQHHNSIAMWQGESHFGPIADTPGMQRFDFTLLFSQSILAIGPSALLLLTIPVRISQLLRQNKKVSKTSRAFLKLGAYVVLGALQITLIAQFALANGHSVAQHASIAASVLGLVDALFLGGLSYLEHHRSVRPSSVILVYLFFSIAFDAVQCRTLWLLSARIPVLAAVFTTTLASKVVIFALEAAAKRSLLLKPWAALGPESTSGIVARGLFWWLNGLLIRGFSATLPLTSLWETDEQLQSRLLIQRLQTARNKTHAQSKHLLFRSVLSCLKWTLAKSVFPRLCLIAFKFSQPFLIKRVIAHVGNHRTTDSLNNGYGLIAATGLLYTGIALCTGFYQHNIFRSVTMIRGLLISLVFNETIKLSAYSTAGSGTLTLITSDVDRICGAFENLHEIWANVVELGIAIWLLELELGLGCLGPVATVIMCSIATGQIARLTGPAMKNWNAAIQERVSTTSAILASIKETKMLGMGGYWTTAIQRLRVNELNFSKRSRTLMMYMNVLGNTPAKIAPAAMFGIALLASNYGTPGRLSTSTAFASLTIVNLIVGPLAMLMYAVPDFTSSLGCFERIQAFLTEVDRNGTGQSRESLVDGELSSTPKEDVELFTARAHDSNADVISIREADFSIKAGDEPILKGIDVRISNRSFTIVAGKVGAGKTTLLRGMLGELNTRGHLKLPKVGVAYCAQTAWLVNSTIRQNILGHSHFEDQWYKTVVRACALDTDFGQLAAGDLTLVGSKGITLSGGQKQRISLARAIYSRLPVLVIDDVLNGLDRATRRHVWSQVFGPNGVLRRLGSTVILATHSLSEVDDDSIHVVVLGERGLIVCQGSFGSLKNDTHLMALLSHDKPDLKKSTDVTEEGLDDAGDDKELGPGLASENEQEETAFSGAGDTSLYGYYLRSIGWKFGVPLFLLIIAHAIMGVSSDIWLRLWTDANKSDVGVNTGKYYGIYVLIAILTLIVIGLDTWFMFVQVIPKSGQQLHYTLLRTVMRAPLLFFVANDSGDLINRFSKDMTLVDRDLPSNFWQCVGALFSTVATAGLVLQGSSYFGSLVPVAVAFLYALQKFYLRTSRQLRLLDLQTSAPLYTHLLETIDGLSTIRAFGWQSATTEEALRLLDQAQKPHYLLFCVQRWLTLVLDLFVAACGVVLMTFSVVLPWSASAGSIALALVNLIGLSQLLTHVISTWTTLETSLGAIARLKSFEKSTPQEPCLTEQAREPPDVWPSSGSIQIKDITASYSTVPGSAPVLCNVSLDIRPGEKVAVCGRTGSGKSSLLLTLFRLLELDSGSIIIDRQDIRELHHDTLRQRLISIPQEATVFPGSLRSNLTAATVDNSSLQPTDEQLISILGAIELWDKISLRGGLDTNVANLAMSHGEKQLLCLARAILRKKTSPILILDEAMSAVDEQTERVIGKVINTEFVNHTILSVTHKLNTILSFDKIILLDKGSIIEAGNPEDLLGKENGKFRSLFEGKNRV</sequence>
<keyword evidence="3" id="KW-0813">Transport</keyword>
<evidence type="ECO:0000256" key="1">
    <source>
        <dbReference type="ARBA" id="ARBA00004651"/>
    </source>
</evidence>
<feature type="domain" description="ABC transporter" evidence="13">
    <location>
        <begin position="1231"/>
        <end position="1472"/>
    </location>
</feature>
<keyword evidence="9 12" id="KW-0472">Membrane</keyword>
<evidence type="ECO:0000256" key="10">
    <source>
        <dbReference type="ARBA" id="ARBA00023180"/>
    </source>
</evidence>
<feature type="transmembrane region" description="Helical" evidence="12">
    <location>
        <begin position="1135"/>
        <end position="1158"/>
    </location>
</feature>
<gene>
    <name evidence="15" type="ORF">NOR_07779</name>
</gene>
<dbReference type="PANTHER" id="PTHR24223">
    <property type="entry name" value="ATP-BINDING CASSETTE SUB-FAMILY C"/>
    <property type="match status" value="1"/>
</dbReference>